<accession>A0A6J7W6J8</accession>
<dbReference type="Gene3D" id="2.40.50.230">
    <property type="entry name" value="Gp5 N-terminal domain"/>
    <property type="match status" value="1"/>
</dbReference>
<reference evidence="1" key="1">
    <citation type="submission" date="2020-05" db="EMBL/GenBank/DDBJ databases">
        <authorList>
            <person name="Chiriac C."/>
            <person name="Salcher M."/>
            <person name="Ghai R."/>
            <person name="Kavagutti S V."/>
        </authorList>
    </citation>
    <scope>NUCLEOTIDE SEQUENCE</scope>
</reference>
<gene>
    <name evidence="1" type="ORF">UFOVP150_15</name>
</gene>
<organism evidence="1">
    <name type="scientific">uncultured Caudovirales phage</name>
    <dbReference type="NCBI Taxonomy" id="2100421"/>
    <lineage>
        <taxon>Viruses</taxon>
        <taxon>Duplodnaviria</taxon>
        <taxon>Heunggongvirae</taxon>
        <taxon>Uroviricota</taxon>
        <taxon>Caudoviricetes</taxon>
        <taxon>Peduoviridae</taxon>
        <taxon>Maltschvirus</taxon>
        <taxon>Maltschvirus maltsch</taxon>
    </lineage>
</organism>
<sequence>MASDSSNGSQITPSTAFGDYNNLNFVIQQLLAKVQTSLPVRVVACSNSGGVSPVGFVDVVPMVDQTAADGTSVPHATIFNLPYSRVQGGSNAIIIDPQVGDIGVAVFASRDISRVKNTRQSGLPGSYRKYSFSDGMYLFGIINAAPTQYIQFVSGGIVIHSPSAVTIEAPVATVTASTSATITTANMTVNGPLTVNGSTTINGLTTVNGGMAQTGPSNTATFAGSMTVAGDVTASGKSLATHKHGGVTVGSGQTGTPV</sequence>
<evidence type="ECO:0000313" key="1">
    <source>
        <dbReference type="EMBL" id="CAB5155554.1"/>
    </source>
</evidence>
<dbReference type="EMBL" id="LR798199">
    <property type="protein sequence ID" value="CAB5155554.1"/>
    <property type="molecule type" value="Genomic_DNA"/>
</dbReference>
<dbReference type="InterPro" id="IPR037026">
    <property type="entry name" value="Vgr_OB-fold_dom_sf"/>
</dbReference>
<protein>
    <submittedName>
        <fullName evidence="1">Uncharacterized protein</fullName>
    </submittedName>
</protein>
<name>A0A6J7W6J8_9CAUD</name>
<proteinExistence type="predicted"/>